<dbReference type="EMBL" id="UZAJ01009927">
    <property type="protein sequence ID" value="VDO56634.1"/>
    <property type="molecule type" value="Genomic_DNA"/>
</dbReference>
<dbReference type="Proteomes" id="UP000267606">
    <property type="component" value="Unassembled WGS sequence"/>
</dbReference>
<reference evidence="2 3" key="2">
    <citation type="submission" date="2018-11" db="EMBL/GenBank/DDBJ databases">
        <authorList>
            <consortium name="Pathogen Informatics"/>
        </authorList>
    </citation>
    <scope>NUCLEOTIDE SEQUENCE [LARGE SCALE GENOMIC DNA]</scope>
</reference>
<dbReference type="STRING" id="387005.A0A183HMB7"/>
<proteinExistence type="predicted"/>
<protein>
    <submittedName>
        <fullName evidence="4">RAB3GAP2_C domain-containing protein</fullName>
    </submittedName>
</protein>
<evidence type="ECO:0000259" key="1">
    <source>
        <dbReference type="Pfam" id="PF14656"/>
    </source>
</evidence>
<evidence type="ECO:0000313" key="4">
    <source>
        <dbReference type="WBParaSite" id="OFLC_0000862801-mRNA-1"/>
    </source>
</evidence>
<evidence type="ECO:0000313" key="3">
    <source>
        <dbReference type="Proteomes" id="UP000267606"/>
    </source>
</evidence>
<dbReference type="AlphaFoldDB" id="A0A183HMB7"/>
<sequence length="210" mass="24781">MHSARAFIGKWSAGFSLDPEHLYDIFDDPTIVNPNIKWEVTIGELRKLFPISLSPELVVCDCAWECIGAWRRHKDKNAAYKLLEKAVSFVELLGEAGILQHGICFMMWNTFLRHPFRYIYDFLNRKSSKFKKLEDCRMDLASEHFPSCCTKILRLLRYSVRHVESVDRNDDSSASIGRNLFEDFIEAIFEFQRRKQTKPKYIVPFLYHYK</sequence>
<reference evidence="4" key="1">
    <citation type="submission" date="2016-06" db="UniProtKB">
        <authorList>
            <consortium name="WormBaseParasite"/>
        </authorList>
    </citation>
    <scope>IDENTIFICATION</scope>
</reference>
<dbReference type="WBParaSite" id="OFLC_0000862801-mRNA-1">
    <property type="protein sequence ID" value="OFLC_0000862801-mRNA-1"/>
    <property type="gene ID" value="OFLC_0000862801"/>
</dbReference>
<dbReference type="InterPro" id="IPR029257">
    <property type="entry name" value="RAB3GAP2_C"/>
</dbReference>
<evidence type="ECO:0000313" key="2">
    <source>
        <dbReference type="EMBL" id="VDO56634.1"/>
    </source>
</evidence>
<accession>A0A183HMB7</accession>
<gene>
    <name evidence="2" type="ORF">OFLC_LOCUS8632</name>
</gene>
<dbReference type="Pfam" id="PF14656">
    <property type="entry name" value="RAB3GAP2_C"/>
    <property type="match status" value="1"/>
</dbReference>
<name>A0A183HMB7_9BILA</name>
<feature type="domain" description="Rab3GAP regulatory subunit C-terminal" evidence="1">
    <location>
        <begin position="42"/>
        <end position="154"/>
    </location>
</feature>
<organism evidence="4">
    <name type="scientific">Onchocerca flexuosa</name>
    <dbReference type="NCBI Taxonomy" id="387005"/>
    <lineage>
        <taxon>Eukaryota</taxon>
        <taxon>Metazoa</taxon>
        <taxon>Ecdysozoa</taxon>
        <taxon>Nematoda</taxon>
        <taxon>Chromadorea</taxon>
        <taxon>Rhabditida</taxon>
        <taxon>Spirurina</taxon>
        <taxon>Spiruromorpha</taxon>
        <taxon>Filarioidea</taxon>
        <taxon>Onchocercidae</taxon>
        <taxon>Onchocerca</taxon>
    </lineage>
</organism>
<keyword evidence="3" id="KW-1185">Reference proteome</keyword>